<dbReference type="Pfam" id="PF10088">
    <property type="entry name" value="DUF2326"/>
    <property type="match status" value="1"/>
</dbReference>
<feature type="coiled-coil region" evidence="1">
    <location>
        <begin position="213"/>
        <end position="240"/>
    </location>
</feature>
<reference evidence="3 4" key="1">
    <citation type="submission" date="2017-12" db="EMBL/GenBank/DDBJ databases">
        <title>Phylogenetic diversity of female urinary microbiome.</title>
        <authorList>
            <person name="Thomas-White K."/>
            <person name="Wolfe A.J."/>
        </authorList>
    </citation>
    <scope>NUCLEOTIDE SEQUENCE [LARGE SCALE GENOMIC DNA]</scope>
    <source>
        <strain evidence="3 4">UMB0319</strain>
    </source>
</reference>
<dbReference type="InterPro" id="IPR027417">
    <property type="entry name" value="P-loop_NTPase"/>
</dbReference>
<comment type="caution">
    <text evidence="3">The sequence shown here is derived from an EMBL/GenBank/DDBJ whole genome shotgun (WGS) entry which is preliminary data.</text>
</comment>
<evidence type="ECO:0000256" key="1">
    <source>
        <dbReference type="SAM" id="Coils"/>
    </source>
</evidence>
<name>A0A2I1KQJ5_9ACTO</name>
<accession>A0A2I1KQJ5</accession>
<keyword evidence="1" id="KW-0175">Coiled coil</keyword>
<feature type="domain" description="DUF2326" evidence="2">
    <location>
        <begin position="436"/>
        <end position="533"/>
    </location>
</feature>
<evidence type="ECO:0000313" key="3">
    <source>
        <dbReference type="EMBL" id="PKY97905.1"/>
    </source>
</evidence>
<evidence type="ECO:0000313" key="4">
    <source>
        <dbReference type="Proteomes" id="UP000234778"/>
    </source>
</evidence>
<dbReference type="AlphaFoldDB" id="A0A2I1KQJ5"/>
<organism evidence="3 4">
    <name type="scientific">Actinomyces urogenitalis</name>
    <dbReference type="NCBI Taxonomy" id="103621"/>
    <lineage>
        <taxon>Bacteria</taxon>
        <taxon>Bacillati</taxon>
        <taxon>Actinomycetota</taxon>
        <taxon>Actinomycetes</taxon>
        <taxon>Actinomycetales</taxon>
        <taxon>Actinomycetaceae</taxon>
        <taxon>Actinomyces</taxon>
    </lineage>
</organism>
<dbReference type="SUPFAM" id="SSF52540">
    <property type="entry name" value="P-loop containing nucleoside triphosphate hydrolases"/>
    <property type="match status" value="1"/>
</dbReference>
<gene>
    <name evidence="3" type="ORF">CYJ26_10325</name>
</gene>
<dbReference type="EMBL" id="PKHA01000018">
    <property type="protein sequence ID" value="PKY97905.1"/>
    <property type="molecule type" value="Genomic_DNA"/>
</dbReference>
<feature type="coiled-coil region" evidence="1">
    <location>
        <begin position="327"/>
        <end position="392"/>
    </location>
</feature>
<sequence length="555" mass="62453">MATWECYVVLIEIDCDIFKTTAPKPIQFTNGLNIVLGTKGATNSIGKSTMLMVIDFAFGGNDYTKLSKDVMKHKGEHEIRFAFQFSDHITRYMRSTRHPNDVAVCDDNYQPTGTTITLTDFRQSLSNAYGLNETGLTWREAVSGTFRIWQRGNDKPTLPLSVHRTDTHQHGITRLLGLFGTLPKVKDALEAEAEAKASVDAAKVAPHAYNLRIAASKAEFDANNKRIDELEAQLADLQASFGITGESHITEEQAQTLATLRRAQTPLYRKRTILTNQLDALTENKELGNKRRSRADFEGLAAFIPEFDYGHLEQIEEFHAQIKSLVVKQANKDIKAVSQELDEVRGELERLDGQIRRITTAPNITAKSAEAFHEVKSELARLSAANRAYEAKQGYASALAEARKKVSEESAELLNDIEKRINTYLQAVDGSFTNEQRKPPELRLERIDSYKYAIADDSGTGSGYRSLLSFDLALLEHSLLPAIIEDSYLFKQIETEAVERIIRHYSSINNKQIFIALDEVDKYLNVHQLIQDKTRLRLGPGEEALFAEEWGKKKP</sequence>
<dbReference type="InterPro" id="IPR018760">
    <property type="entry name" value="DUF2326"/>
</dbReference>
<dbReference type="Gene3D" id="3.40.50.300">
    <property type="entry name" value="P-loop containing nucleotide triphosphate hydrolases"/>
    <property type="match status" value="1"/>
</dbReference>
<evidence type="ECO:0000259" key="2">
    <source>
        <dbReference type="Pfam" id="PF10088"/>
    </source>
</evidence>
<dbReference type="Proteomes" id="UP000234778">
    <property type="component" value="Unassembled WGS sequence"/>
</dbReference>
<proteinExistence type="predicted"/>
<protein>
    <recommendedName>
        <fullName evidence="2">DUF2326 domain-containing protein</fullName>
    </recommendedName>
</protein>